<sequence length="239" mass="28672">MTMAAESYDFQKANLQRCKSSVDLLQNATAILPNRLRPSLGLYNLPLQRWASSPDLSASYNHGGQYLSQKYWPSKGYTGLVRYRPVYNYFDDYVWDRRNATSELNWPPAHWPDKRYHYYVDKHLGLWSYYPALEHWPKYEREATFTFRPTLSVGWFKHRDPAFDTPFSNHYVYRPWNLIRSDHKLSASLYRGKIINYDQVERNWLAPHRFNRWLETNASKPFVSSTWQTSPRRYAYSFL</sequence>
<evidence type="ECO:0000313" key="2">
    <source>
        <dbReference type="WBParaSite" id="nRc.2.0.1.t41559-RA"/>
    </source>
</evidence>
<protein>
    <submittedName>
        <fullName evidence="2">Uncharacterized protein</fullName>
    </submittedName>
</protein>
<evidence type="ECO:0000313" key="1">
    <source>
        <dbReference type="Proteomes" id="UP000887565"/>
    </source>
</evidence>
<dbReference type="WBParaSite" id="nRc.2.0.1.t41559-RA">
    <property type="protein sequence ID" value="nRc.2.0.1.t41559-RA"/>
    <property type="gene ID" value="nRc.2.0.1.g41559"/>
</dbReference>
<proteinExistence type="predicted"/>
<reference evidence="2" key="1">
    <citation type="submission" date="2022-11" db="UniProtKB">
        <authorList>
            <consortium name="WormBaseParasite"/>
        </authorList>
    </citation>
    <scope>IDENTIFICATION</scope>
</reference>
<organism evidence="1 2">
    <name type="scientific">Romanomermis culicivorax</name>
    <name type="common">Nematode worm</name>
    <dbReference type="NCBI Taxonomy" id="13658"/>
    <lineage>
        <taxon>Eukaryota</taxon>
        <taxon>Metazoa</taxon>
        <taxon>Ecdysozoa</taxon>
        <taxon>Nematoda</taxon>
        <taxon>Enoplea</taxon>
        <taxon>Dorylaimia</taxon>
        <taxon>Mermithida</taxon>
        <taxon>Mermithoidea</taxon>
        <taxon>Mermithidae</taxon>
        <taxon>Romanomermis</taxon>
    </lineage>
</organism>
<keyword evidence="1" id="KW-1185">Reference proteome</keyword>
<dbReference type="Proteomes" id="UP000887565">
    <property type="component" value="Unplaced"/>
</dbReference>
<accession>A0A915KRP2</accession>
<dbReference type="AlphaFoldDB" id="A0A915KRP2"/>
<name>A0A915KRP2_ROMCU</name>